<evidence type="ECO:0000313" key="11">
    <source>
        <dbReference type="EMBL" id="KMZ75530.1"/>
    </source>
</evidence>
<evidence type="ECO:0000256" key="7">
    <source>
        <dbReference type="ARBA" id="ARBA00023136"/>
    </source>
</evidence>
<evidence type="ECO:0000256" key="5">
    <source>
        <dbReference type="ARBA" id="ARBA00022692"/>
    </source>
</evidence>
<evidence type="ECO:0000256" key="3">
    <source>
        <dbReference type="ARBA" id="ARBA00011489"/>
    </source>
</evidence>
<evidence type="ECO:0000256" key="8">
    <source>
        <dbReference type="RuleBase" id="RU361233"/>
    </source>
</evidence>
<evidence type="ECO:0000256" key="4">
    <source>
        <dbReference type="ARBA" id="ARBA00022475"/>
    </source>
</evidence>
<gene>
    <name evidence="11" type="ORF">ZOSMA_113G00160</name>
</gene>
<dbReference type="InterPro" id="IPR006702">
    <property type="entry name" value="CASP_dom"/>
</dbReference>
<feature type="domain" description="Casparian strip membrane protein" evidence="10">
    <location>
        <begin position="113"/>
        <end position="245"/>
    </location>
</feature>
<proteinExistence type="inferred from homology"/>
<comment type="subunit">
    <text evidence="3 8">Homodimer and heterodimers.</text>
</comment>
<feature type="transmembrane region" description="Helical" evidence="8">
    <location>
        <begin position="201"/>
        <end position="221"/>
    </location>
</feature>
<dbReference type="PANTHER" id="PTHR33573:SF50">
    <property type="entry name" value="CASP-LIKE PROTEIN 4A3"/>
    <property type="match status" value="1"/>
</dbReference>
<dbReference type="Pfam" id="PF04535">
    <property type="entry name" value="CASP_dom"/>
    <property type="match status" value="1"/>
</dbReference>
<feature type="transmembrane region" description="Helical" evidence="8">
    <location>
        <begin position="156"/>
        <end position="180"/>
    </location>
</feature>
<keyword evidence="7 8" id="KW-0472">Membrane</keyword>
<accession>A0A0K9Q4Z3</accession>
<dbReference type="PANTHER" id="PTHR33573">
    <property type="entry name" value="CASP-LIKE PROTEIN 4A4"/>
    <property type="match status" value="1"/>
</dbReference>
<evidence type="ECO:0000256" key="2">
    <source>
        <dbReference type="ARBA" id="ARBA00007651"/>
    </source>
</evidence>
<comment type="caution">
    <text evidence="11">The sequence shown here is derived from an EMBL/GenBank/DDBJ whole genome shotgun (WGS) entry which is preliminary data.</text>
</comment>
<evidence type="ECO:0000259" key="10">
    <source>
        <dbReference type="Pfam" id="PF04535"/>
    </source>
</evidence>
<evidence type="ECO:0000256" key="6">
    <source>
        <dbReference type="ARBA" id="ARBA00022989"/>
    </source>
</evidence>
<dbReference type="OMA" id="FKLEYPN"/>
<dbReference type="EMBL" id="LFYR01000158">
    <property type="protein sequence ID" value="KMZ75530.1"/>
    <property type="molecule type" value="Genomic_DNA"/>
</dbReference>
<feature type="compositionally biased region" description="Pro residues" evidence="9">
    <location>
        <begin position="47"/>
        <end position="57"/>
    </location>
</feature>
<reference evidence="12" key="1">
    <citation type="journal article" date="2016" name="Nature">
        <title>The genome of the seagrass Zostera marina reveals angiosperm adaptation to the sea.</title>
        <authorList>
            <person name="Olsen J.L."/>
            <person name="Rouze P."/>
            <person name="Verhelst B."/>
            <person name="Lin Y.-C."/>
            <person name="Bayer T."/>
            <person name="Collen J."/>
            <person name="Dattolo E."/>
            <person name="De Paoli E."/>
            <person name="Dittami S."/>
            <person name="Maumus F."/>
            <person name="Michel G."/>
            <person name="Kersting A."/>
            <person name="Lauritano C."/>
            <person name="Lohaus R."/>
            <person name="Toepel M."/>
            <person name="Tonon T."/>
            <person name="Vanneste K."/>
            <person name="Amirebrahimi M."/>
            <person name="Brakel J."/>
            <person name="Bostroem C."/>
            <person name="Chovatia M."/>
            <person name="Grimwood J."/>
            <person name="Jenkins J.W."/>
            <person name="Jueterbock A."/>
            <person name="Mraz A."/>
            <person name="Stam W.T."/>
            <person name="Tice H."/>
            <person name="Bornberg-Bauer E."/>
            <person name="Green P.J."/>
            <person name="Pearson G.A."/>
            <person name="Procaccini G."/>
            <person name="Duarte C.M."/>
            <person name="Schmutz J."/>
            <person name="Reusch T.B.H."/>
            <person name="Van de Peer Y."/>
        </authorList>
    </citation>
    <scope>NUCLEOTIDE SEQUENCE [LARGE SCALE GENOMIC DNA]</scope>
    <source>
        <strain evidence="12">cv. Finnish</strain>
    </source>
</reference>
<feature type="transmembrane region" description="Helical" evidence="8">
    <location>
        <begin position="116"/>
        <end position="136"/>
    </location>
</feature>
<feature type="region of interest" description="Disordered" evidence="9">
    <location>
        <begin position="1"/>
        <end position="72"/>
    </location>
</feature>
<keyword evidence="4 8" id="KW-1003">Cell membrane</keyword>
<evidence type="ECO:0000256" key="9">
    <source>
        <dbReference type="SAM" id="MobiDB-lite"/>
    </source>
</evidence>
<sequence length="263" mass="28591">MTDGSDLRSLSNSPSMEKSAASPHRSPVRESTNETQTKPPLLALLALPPPENSPPPHKSLSPSPARVPQSRPAVVVNRAETVAKAVDEESSGGDKGDRAVTAIVKRSRRDAAVGKAVVGVRFLAAVLTLISFSVMAADKTKGWAGDSFDRYKEYRYCITVNVLAFAYSSFQVFAHVHQIINGKHIIRVPIRYYFDLFMDQILAYLLLSASSAAATMNNIWVSNWGNDPFTVMINGSVSMSFLAFATFAVSSLISAYNLFSKLT</sequence>
<keyword evidence="6 8" id="KW-1133">Transmembrane helix</keyword>
<evidence type="ECO:0000313" key="12">
    <source>
        <dbReference type="Proteomes" id="UP000036987"/>
    </source>
</evidence>
<dbReference type="STRING" id="29655.A0A0K9Q4Z3"/>
<dbReference type="Proteomes" id="UP000036987">
    <property type="component" value="Unassembled WGS sequence"/>
</dbReference>
<keyword evidence="5 8" id="KW-0812">Transmembrane</keyword>
<feature type="transmembrane region" description="Helical" evidence="8">
    <location>
        <begin position="241"/>
        <end position="259"/>
    </location>
</feature>
<dbReference type="AlphaFoldDB" id="A0A0K9Q4Z3"/>
<comment type="similarity">
    <text evidence="2 8">Belongs to the Casparian strip membrane proteins (CASP) family.</text>
</comment>
<keyword evidence="12" id="KW-1185">Reference proteome</keyword>
<name>A0A0K9Q4Z3_ZOSMR</name>
<dbReference type="GO" id="GO:0005886">
    <property type="term" value="C:plasma membrane"/>
    <property type="evidence" value="ECO:0007669"/>
    <property type="project" value="UniProtKB-SubCell"/>
</dbReference>
<organism evidence="11 12">
    <name type="scientific">Zostera marina</name>
    <name type="common">Eelgrass</name>
    <dbReference type="NCBI Taxonomy" id="29655"/>
    <lineage>
        <taxon>Eukaryota</taxon>
        <taxon>Viridiplantae</taxon>
        <taxon>Streptophyta</taxon>
        <taxon>Embryophyta</taxon>
        <taxon>Tracheophyta</taxon>
        <taxon>Spermatophyta</taxon>
        <taxon>Magnoliopsida</taxon>
        <taxon>Liliopsida</taxon>
        <taxon>Zosteraceae</taxon>
        <taxon>Zostera</taxon>
    </lineage>
</organism>
<protein>
    <recommendedName>
        <fullName evidence="8">CASP-like protein</fullName>
    </recommendedName>
</protein>
<dbReference type="OrthoDB" id="672180at2759"/>
<comment type="subcellular location">
    <subcellularLocation>
        <location evidence="1 8">Cell membrane</location>
        <topology evidence="1 8">Multi-pass membrane protein</topology>
    </subcellularLocation>
</comment>
<evidence type="ECO:0000256" key="1">
    <source>
        <dbReference type="ARBA" id="ARBA00004651"/>
    </source>
</evidence>